<dbReference type="OrthoDB" id="66881at2759"/>
<evidence type="ECO:0000256" key="4">
    <source>
        <dbReference type="SAM" id="Phobius"/>
    </source>
</evidence>
<feature type="transmembrane region" description="Helical" evidence="4">
    <location>
        <begin position="421"/>
        <end position="443"/>
    </location>
</feature>
<dbReference type="GO" id="GO:0050661">
    <property type="term" value="F:NADP binding"/>
    <property type="evidence" value="ECO:0007669"/>
    <property type="project" value="InterPro"/>
</dbReference>
<evidence type="ECO:0000259" key="5">
    <source>
        <dbReference type="Pfam" id="PF07992"/>
    </source>
</evidence>
<dbReference type="InterPro" id="IPR023753">
    <property type="entry name" value="FAD/NAD-binding_dom"/>
</dbReference>
<proteinExistence type="predicted"/>
<keyword evidence="1" id="KW-0285">Flavoprotein</keyword>
<gene>
    <name evidence="6" type="ORF">O181_055011</name>
</gene>
<keyword evidence="2" id="KW-0274">FAD</keyword>
<evidence type="ECO:0000313" key="7">
    <source>
        <dbReference type="Proteomes" id="UP000765509"/>
    </source>
</evidence>
<evidence type="ECO:0000256" key="3">
    <source>
        <dbReference type="ARBA" id="ARBA00023002"/>
    </source>
</evidence>
<comment type="caution">
    <text evidence="6">The sequence shown here is derived from an EMBL/GenBank/DDBJ whole genome shotgun (WGS) entry which is preliminary data.</text>
</comment>
<feature type="domain" description="FAD/NAD(P)-binding" evidence="5">
    <location>
        <begin position="1"/>
        <end position="196"/>
    </location>
</feature>
<evidence type="ECO:0000256" key="2">
    <source>
        <dbReference type="ARBA" id="ARBA00022827"/>
    </source>
</evidence>
<evidence type="ECO:0000256" key="1">
    <source>
        <dbReference type="ARBA" id="ARBA00022630"/>
    </source>
</evidence>
<keyword evidence="7" id="KW-1185">Reference proteome</keyword>
<keyword evidence="4" id="KW-0812">Transmembrane</keyword>
<sequence>KIAIIGAGLTGISSAAHFLAHGFDVVIFEKFNSIGGIWNHVNNTSTLQLDSIMYRFHPSVIWSRRFPVGKNEILSEIQKIFLDYQLDQKTHFNFHVKKIWRQWDHLNQKSNWFINDLKFGSFDAIIVAIGACGSINQIDFLGRNSFKGQIVHSSKLDLINFNQKRVVTIGGGASAVEAIELAIQSNCAPNPVLITRTDKWFIPRNPTICSLLTSNSLGRPCFLDGLVHYLLKTFHYGHKLHWMIPKDKNGLISPFYHQTPIANSKLLKLIRIGKVNYTQAQVIRILPNGIQIKKLSSNQSQIINADILIEATGFKRPKLDFLPSHELFSGPKGLKQYSPPNLFLQTFTVNDWRCAMINVAYVEALGSVGNWHIGTLTRMMIMFLLDSSAAPSQNEMMVWVDQTIKQKGSLNYFTYSEYYKWFIFFFLSNINRWSWFIFVFFGWGGIPTRKSSQNHFKNTYPIHQ</sequence>
<keyword evidence="3" id="KW-0560">Oxidoreductase</keyword>
<dbReference type="PRINTS" id="PR00469">
    <property type="entry name" value="PNDRDTASEII"/>
</dbReference>
<dbReference type="Pfam" id="PF07992">
    <property type="entry name" value="Pyr_redox_2"/>
    <property type="match status" value="1"/>
</dbReference>
<dbReference type="InterPro" id="IPR000960">
    <property type="entry name" value="Flavin_mOase"/>
</dbReference>
<dbReference type="GO" id="GO:0050660">
    <property type="term" value="F:flavin adenine dinucleotide binding"/>
    <property type="evidence" value="ECO:0007669"/>
    <property type="project" value="InterPro"/>
</dbReference>
<reference evidence="6" key="1">
    <citation type="submission" date="2021-03" db="EMBL/GenBank/DDBJ databases">
        <title>Draft genome sequence of rust myrtle Austropuccinia psidii MF-1, a brazilian biotype.</title>
        <authorList>
            <person name="Quecine M.C."/>
            <person name="Pachon D.M.R."/>
            <person name="Bonatelli M.L."/>
            <person name="Correr F.H."/>
            <person name="Franceschini L.M."/>
            <person name="Leite T.F."/>
            <person name="Margarido G.R.A."/>
            <person name="Almeida C.A."/>
            <person name="Ferrarezi J.A."/>
            <person name="Labate C.A."/>
        </authorList>
    </citation>
    <scope>NUCLEOTIDE SEQUENCE</scope>
    <source>
        <strain evidence="6">MF-1</strain>
    </source>
</reference>
<accession>A0A9Q3E3K8</accession>
<dbReference type="PANTHER" id="PTHR23023">
    <property type="entry name" value="DIMETHYLANILINE MONOOXYGENASE"/>
    <property type="match status" value="1"/>
</dbReference>
<dbReference type="SUPFAM" id="SSF51905">
    <property type="entry name" value="FAD/NAD(P)-binding domain"/>
    <property type="match status" value="1"/>
</dbReference>
<dbReference type="GO" id="GO:0016491">
    <property type="term" value="F:oxidoreductase activity"/>
    <property type="evidence" value="ECO:0007669"/>
    <property type="project" value="UniProtKB-KW"/>
</dbReference>
<dbReference type="EMBL" id="AVOT02024557">
    <property type="protein sequence ID" value="MBW0515296.1"/>
    <property type="molecule type" value="Genomic_DNA"/>
</dbReference>
<dbReference type="InterPro" id="IPR036188">
    <property type="entry name" value="FAD/NAD-bd_sf"/>
</dbReference>
<protein>
    <recommendedName>
        <fullName evidence="5">FAD/NAD(P)-binding domain-containing protein</fullName>
    </recommendedName>
</protein>
<keyword evidence="4" id="KW-1133">Transmembrane helix</keyword>
<dbReference type="InterPro" id="IPR050346">
    <property type="entry name" value="FMO-like"/>
</dbReference>
<dbReference type="PIRSF" id="PIRSF000332">
    <property type="entry name" value="FMO"/>
    <property type="match status" value="1"/>
</dbReference>
<organism evidence="6 7">
    <name type="scientific">Austropuccinia psidii MF-1</name>
    <dbReference type="NCBI Taxonomy" id="1389203"/>
    <lineage>
        <taxon>Eukaryota</taxon>
        <taxon>Fungi</taxon>
        <taxon>Dikarya</taxon>
        <taxon>Basidiomycota</taxon>
        <taxon>Pucciniomycotina</taxon>
        <taxon>Pucciniomycetes</taxon>
        <taxon>Pucciniales</taxon>
        <taxon>Sphaerophragmiaceae</taxon>
        <taxon>Austropuccinia</taxon>
    </lineage>
</organism>
<dbReference type="Gene3D" id="3.50.50.60">
    <property type="entry name" value="FAD/NAD(P)-binding domain"/>
    <property type="match status" value="1"/>
</dbReference>
<keyword evidence="4" id="KW-0472">Membrane</keyword>
<evidence type="ECO:0000313" key="6">
    <source>
        <dbReference type="EMBL" id="MBW0515296.1"/>
    </source>
</evidence>
<dbReference type="AlphaFoldDB" id="A0A9Q3E3K8"/>
<dbReference type="Proteomes" id="UP000765509">
    <property type="component" value="Unassembled WGS sequence"/>
</dbReference>
<feature type="non-terminal residue" evidence="6">
    <location>
        <position position="464"/>
    </location>
</feature>
<name>A0A9Q3E3K8_9BASI</name>